<evidence type="ECO:0000256" key="6">
    <source>
        <dbReference type="ARBA" id="ARBA00038076"/>
    </source>
</evidence>
<keyword evidence="10" id="KW-0614">Plasmid</keyword>
<keyword evidence="5 7" id="KW-0472">Membrane</keyword>
<comment type="similarity">
    <text evidence="6">Belongs to the ABC-4 integral membrane protein family.</text>
</comment>
<dbReference type="InterPro" id="IPR003838">
    <property type="entry name" value="ABC3_permease_C"/>
</dbReference>
<keyword evidence="3 7" id="KW-0812">Transmembrane</keyword>
<evidence type="ECO:0000313" key="9">
    <source>
        <dbReference type="EMBL" id="BDV32521.1"/>
    </source>
</evidence>
<evidence type="ECO:0000256" key="5">
    <source>
        <dbReference type="ARBA" id="ARBA00023136"/>
    </source>
</evidence>
<keyword evidence="2" id="KW-1003">Cell membrane</keyword>
<evidence type="ECO:0000313" key="11">
    <source>
        <dbReference type="Proteomes" id="UP001317629"/>
    </source>
</evidence>
<comment type="subcellular location">
    <subcellularLocation>
        <location evidence="1">Cell membrane</location>
        <topology evidence="1">Multi-pass membrane protein</topology>
    </subcellularLocation>
</comment>
<reference evidence="9 11" key="1">
    <citation type="journal article" date="2023" name="Int. J. Syst. Evol. Microbiol.">
        <title>Methylocystis iwaonis sp. nov., a type II methane-oxidizing bacterium from surface soil of a rice paddy field in Japan, and emended description of the genus Methylocystis (ex Whittenbury et al. 1970) Bowman et al. 1993.</title>
        <authorList>
            <person name="Kaise H."/>
            <person name="Sawadogo J.B."/>
            <person name="Alam M.S."/>
            <person name="Ueno C."/>
            <person name="Dianou D."/>
            <person name="Shinjo R."/>
            <person name="Asakawa S."/>
        </authorList>
    </citation>
    <scope>NUCLEOTIDE SEQUENCE [LARGE SCALE GENOMIC DNA]</scope>
    <source>
        <strain evidence="9 11">SS37A-Re</strain>
        <plasmid evidence="10 11">pSS37A-Re-2</plasmid>
    </source>
</reference>
<organism evidence="9 11">
    <name type="scientific">Methylocystis iwaonis</name>
    <dbReference type="NCBI Taxonomy" id="2885079"/>
    <lineage>
        <taxon>Bacteria</taxon>
        <taxon>Pseudomonadati</taxon>
        <taxon>Pseudomonadota</taxon>
        <taxon>Alphaproteobacteria</taxon>
        <taxon>Hyphomicrobiales</taxon>
        <taxon>Methylocystaceae</taxon>
        <taxon>Methylocystis</taxon>
    </lineage>
</organism>
<dbReference type="Proteomes" id="UP001317629">
    <property type="component" value="Plasmid pSS37A-Re-2"/>
</dbReference>
<dbReference type="Pfam" id="PF02687">
    <property type="entry name" value="FtsX"/>
    <property type="match status" value="1"/>
</dbReference>
<evidence type="ECO:0000256" key="3">
    <source>
        <dbReference type="ARBA" id="ARBA00022692"/>
    </source>
</evidence>
<name>A0ABM8E3B4_9HYPH</name>
<evidence type="ECO:0000256" key="4">
    <source>
        <dbReference type="ARBA" id="ARBA00022989"/>
    </source>
</evidence>
<dbReference type="EMBL" id="AP027142">
    <property type="protein sequence ID" value="BDV32521.1"/>
    <property type="molecule type" value="Genomic_DNA"/>
</dbReference>
<keyword evidence="11" id="KW-1185">Reference proteome</keyword>
<dbReference type="PANTHER" id="PTHR30572">
    <property type="entry name" value="MEMBRANE COMPONENT OF TRANSPORTER-RELATED"/>
    <property type="match status" value="1"/>
</dbReference>
<feature type="domain" description="ABC3 transporter permease C-terminal" evidence="8">
    <location>
        <begin position="1"/>
        <end position="100"/>
    </location>
</feature>
<sequence length="107" mass="11275">MNMMLVSVTERTQEIGLRMAIGARKRDILLQFLVEAVTLCVLAGIIGLGIGLAGSALVALLVDWPLIVPPVSVVAALLVSVGVGVLFGYLPARRAAGLNPIDALRWE</sequence>
<proteinExistence type="inferred from homology"/>
<dbReference type="Proteomes" id="UP001317629">
    <property type="component" value="Chromosome"/>
</dbReference>
<dbReference type="RefSeq" id="WP_281929615.1">
    <property type="nucleotide sequence ID" value="NZ_AP027142.1"/>
</dbReference>
<feature type="transmembrane region" description="Helical" evidence="7">
    <location>
        <begin position="67"/>
        <end position="90"/>
    </location>
</feature>
<evidence type="ECO:0000313" key="10">
    <source>
        <dbReference type="EMBL" id="BDV36392.1"/>
    </source>
</evidence>
<evidence type="ECO:0000256" key="7">
    <source>
        <dbReference type="SAM" id="Phobius"/>
    </source>
</evidence>
<dbReference type="EMBL" id="AP027144">
    <property type="protein sequence ID" value="BDV36392.1"/>
    <property type="molecule type" value="Genomic_DNA"/>
</dbReference>
<keyword evidence="4 7" id="KW-1133">Transmembrane helix</keyword>
<evidence type="ECO:0000256" key="2">
    <source>
        <dbReference type="ARBA" id="ARBA00022475"/>
    </source>
</evidence>
<dbReference type="InterPro" id="IPR050250">
    <property type="entry name" value="Macrolide_Exporter_MacB"/>
</dbReference>
<gene>
    <name evidence="9" type="ORF">SS37A_00500</name>
    <name evidence="10" type="ORF">SS37A_39220</name>
</gene>
<feature type="transmembrane region" description="Helical" evidence="7">
    <location>
        <begin position="28"/>
        <end position="61"/>
    </location>
</feature>
<evidence type="ECO:0000256" key="1">
    <source>
        <dbReference type="ARBA" id="ARBA00004651"/>
    </source>
</evidence>
<accession>A0ABM8E3B4</accession>
<evidence type="ECO:0000259" key="8">
    <source>
        <dbReference type="Pfam" id="PF02687"/>
    </source>
</evidence>
<protein>
    <recommendedName>
        <fullName evidence="8">ABC3 transporter permease C-terminal domain-containing protein</fullName>
    </recommendedName>
</protein>
<dbReference type="PANTHER" id="PTHR30572:SF4">
    <property type="entry name" value="ABC TRANSPORTER PERMEASE YTRF"/>
    <property type="match status" value="1"/>
</dbReference>
<geneLocation type="plasmid" evidence="10 11">
    <name>pSS37A-Re-2</name>
</geneLocation>